<dbReference type="AlphaFoldDB" id="A0A1F2UGA3"/>
<evidence type="ECO:0000313" key="2">
    <source>
        <dbReference type="Proteomes" id="UP000178086"/>
    </source>
</evidence>
<comment type="caution">
    <text evidence="1">The sequence shown here is derived from an EMBL/GenBank/DDBJ whole genome shotgun (WGS) entry which is preliminary data.</text>
</comment>
<dbReference type="EMBL" id="MELI01000105">
    <property type="protein sequence ID" value="OFW32050.1"/>
    <property type="molecule type" value="Genomic_DNA"/>
</dbReference>
<proteinExistence type="predicted"/>
<reference evidence="1 2" key="1">
    <citation type="journal article" date="2016" name="Nat. Commun.">
        <title>Thousands of microbial genomes shed light on interconnected biogeochemical processes in an aquifer system.</title>
        <authorList>
            <person name="Anantharaman K."/>
            <person name="Brown C.T."/>
            <person name="Hug L.A."/>
            <person name="Sharon I."/>
            <person name="Castelle C.J."/>
            <person name="Probst A.J."/>
            <person name="Thomas B.C."/>
            <person name="Singh A."/>
            <person name="Wilkins M.J."/>
            <person name="Karaoz U."/>
            <person name="Brodie E.L."/>
            <person name="Williams K.H."/>
            <person name="Hubbard S.S."/>
            <person name="Banfield J.F."/>
        </authorList>
    </citation>
    <scope>NUCLEOTIDE SEQUENCE [LARGE SCALE GENOMIC DNA]</scope>
</reference>
<sequence>MGTQGKGNIYHIKIYCAQCNTYLFKYRKEKRGSLVRCYIDNIVDDNTKGDLKCPGCLQEFARFKIEKTRPANRMIQGKIFIKGHLKK</sequence>
<organism evidence="1 2">
    <name type="scientific">Candidatus Aquicultor primus</name>
    <dbReference type="NCBI Taxonomy" id="1797195"/>
    <lineage>
        <taxon>Bacteria</taxon>
        <taxon>Bacillati</taxon>
        <taxon>Actinomycetota</taxon>
        <taxon>Candidatus Aquicultoria</taxon>
        <taxon>Candidatus Aquicultorales</taxon>
        <taxon>Candidatus Aquicultoraceae</taxon>
        <taxon>Candidatus Aquicultor</taxon>
    </lineage>
</organism>
<name>A0A1F2UGA3_9ACTN</name>
<protein>
    <submittedName>
        <fullName evidence="1">Uncharacterized protein</fullName>
    </submittedName>
</protein>
<accession>A0A1F2UGA3</accession>
<evidence type="ECO:0000313" key="1">
    <source>
        <dbReference type="EMBL" id="OFW32050.1"/>
    </source>
</evidence>
<gene>
    <name evidence="1" type="ORF">A2074_03965</name>
</gene>
<dbReference type="Proteomes" id="UP000178086">
    <property type="component" value="Unassembled WGS sequence"/>
</dbReference>